<dbReference type="RefSeq" id="WP_224193720.1">
    <property type="nucleotide sequence ID" value="NZ_JAIRAU010000028.1"/>
</dbReference>
<evidence type="ECO:0000313" key="3">
    <source>
        <dbReference type="Proteomes" id="UP001139031"/>
    </source>
</evidence>
<dbReference type="EMBL" id="JAIRAU010000028">
    <property type="protein sequence ID" value="MBZ5711958.1"/>
    <property type="molecule type" value="Genomic_DNA"/>
</dbReference>
<gene>
    <name evidence="2" type="ORF">K7C98_22170</name>
</gene>
<dbReference type="Proteomes" id="UP001139031">
    <property type="component" value="Unassembled WGS sequence"/>
</dbReference>
<dbReference type="Pfam" id="PF13460">
    <property type="entry name" value="NAD_binding_10"/>
    <property type="match status" value="1"/>
</dbReference>
<dbReference type="PANTHER" id="PTHR43162:SF1">
    <property type="entry name" value="PRESTALK A DIFFERENTIATION PROTEIN A"/>
    <property type="match status" value="1"/>
</dbReference>
<feature type="domain" description="NAD(P)-binding" evidence="1">
    <location>
        <begin position="7"/>
        <end position="174"/>
    </location>
</feature>
<reference evidence="2" key="1">
    <citation type="submission" date="2021-08" db="EMBL/GenBank/DDBJ databases">
        <authorList>
            <person name="Stevens D.C."/>
        </authorList>
    </citation>
    <scope>NUCLEOTIDE SEQUENCE</scope>
    <source>
        <strain evidence="2">DSM 53165</strain>
    </source>
</reference>
<dbReference type="InterPro" id="IPR036291">
    <property type="entry name" value="NAD(P)-bd_dom_sf"/>
</dbReference>
<dbReference type="Gene3D" id="3.90.25.10">
    <property type="entry name" value="UDP-galactose 4-epimerase, domain 1"/>
    <property type="match status" value="1"/>
</dbReference>
<dbReference type="SUPFAM" id="SSF51735">
    <property type="entry name" value="NAD(P)-binding Rossmann-fold domains"/>
    <property type="match status" value="1"/>
</dbReference>
<evidence type="ECO:0000313" key="2">
    <source>
        <dbReference type="EMBL" id="MBZ5711958.1"/>
    </source>
</evidence>
<protein>
    <submittedName>
        <fullName evidence="2">NAD(P)H-binding protein</fullName>
    </submittedName>
</protein>
<keyword evidence="3" id="KW-1185">Reference proteome</keyword>
<dbReference type="PANTHER" id="PTHR43162">
    <property type="match status" value="1"/>
</dbReference>
<sequence length="275" mass="28660">MRVLVIGGTGKTGSAVARGLRAHGETPVIASRRPSGPDQVHFDWADPGTHDAALRGIDAAYLVAPALVRDPAPRMVPFIDRALARGARRFALLSSSAIDASMPGVGAVHAALAARAPEWTVLRPSWFMQNFSDPQHALGRELRDERTIASSTGDGRIGFIDAEDIAAVAVATLLAPANAALVLTGPEALSYADAAAILSRVLGEAVVHRALTRAAWEAHVIASGMPADYAALLGALEQAIAGGAEDRVTDEVLRRTGRAPRSFEAFARAAFAAAP</sequence>
<name>A0ABS7TUN8_9BACT</name>
<dbReference type="InterPro" id="IPR051604">
    <property type="entry name" value="Ergot_Alk_Oxidoreductase"/>
</dbReference>
<dbReference type="InterPro" id="IPR016040">
    <property type="entry name" value="NAD(P)-bd_dom"/>
</dbReference>
<dbReference type="Gene3D" id="3.40.50.720">
    <property type="entry name" value="NAD(P)-binding Rossmann-like Domain"/>
    <property type="match status" value="1"/>
</dbReference>
<evidence type="ECO:0000259" key="1">
    <source>
        <dbReference type="Pfam" id="PF13460"/>
    </source>
</evidence>
<organism evidence="2 3">
    <name type="scientific">Nannocystis pusilla</name>
    <dbReference type="NCBI Taxonomy" id="889268"/>
    <lineage>
        <taxon>Bacteria</taxon>
        <taxon>Pseudomonadati</taxon>
        <taxon>Myxococcota</taxon>
        <taxon>Polyangia</taxon>
        <taxon>Nannocystales</taxon>
        <taxon>Nannocystaceae</taxon>
        <taxon>Nannocystis</taxon>
    </lineage>
</organism>
<comment type="caution">
    <text evidence="2">The sequence shown here is derived from an EMBL/GenBank/DDBJ whole genome shotgun (WGS) entry which is preliminary data.</text>
</comment>
<accession>A0ABS7TUN8</accession>
<proteinExistence type="predicted"/>